<dbReference type="PROSITE" id="PS50093">
    <property type="entry name" value="PKD"/>
    <property type="match status" value="1"/>
</dbReference>
<dbReference type="CDD" id="cd00146">
    <property type="entry name" value="PKD"/>
    <property type="match status" value="1"/>
</dbReference>
<feature type="domain" description="PKD" evidence="2">
    <location>
        <begin position="415"/>
        <end position="495"/>
    </location>
</feature>
<name>A0A7C7ZCU0_9ARCH</name>
<dbReference type="SMART" id="SM00089">
    <property type="entry name" value="PKD"/>
    <property type="match status" value="2"/>
</dbReference>
<dbReference type="InterPro" id="IPR013783">
    <property type="entry name" value="Ig-like_fold"/>
</dbReference>
<proteinExistence type="predicted"/>
<evidence type="ECO:0000256" key="1">
    <source>
        <dbReference type="SAM" id="MobiDB-lite"/>
    </source>
</evidence>
<dbReference type="Proteomes" id="UP000589516">
    <property type="component" value="Unassembled WGS sequence"/>
</dbReference>
<dbReference type="InterPro" id="IPR022409">
    <property type="entry name" value="PKD/Chitinase_dom"/>
</dbReference>
<evidence type="ECO:0000259" key="2">
    <source>
        <dbReference type="PROSITE" id="PS50093"/>
    </source>
</evidence>
<reference evidence="4" key="1">
    <citation type="journal article" date="2019" name="bioRxiv">
        <title>Genome diversification in globally distributed novel marine Proteobacteria is linked to environmental adaptation.</title>
        <authorList>
            <person name="Zhou Z."/>
            <person name="Tran P.Q."/>
            <person name="Kieft K."/>
            <person name="Anantharaman K."/>
        </authorList>
    </citation>
    <scope>NUCLEOTIDE SEQUENCE [LARGE SCALE GENOMIC DNA]</scope>
</reference>
<dbReference type="AlphaFoldDB" id="A0A7C7ZCU0"/>
<feature type="compositionally biased region" description="Gly residues" evidence="1">
    <location>
        <begin position="591"/>
        <end position="601"/>
    </location>
</feature>
<dbReference type="EMBL" id="DUAV01000009">
    <property type="protein sequence ID" value="HIG63102.1"/>
    <property type="molecule type" value="Genomic_DNA"/>
</dbReference>
<feature type="region of interest" description="Disordered" evidence="1">
    <location>
        <begin position="591"/>
        <end position="616"/>
    </location>
</feature>
<dbReference type="SUPFAM" id="SSF49299">
    <property type="entry name" value="PKD domain"/>
    <property type="match status" value="2"/>
</dbReference>
<dbReference type="Gene3D" id="2.60.40.10">
    <property type="entry name" value="Immunoglobulins"/>
    <property type="match status" value="3"/>
</dbReference>
<evidence type="ECO:0000313" key="3">
    <source>
        <dbReference type="EMBL" id="HIG63102.1"/>
    </source>
</evidence>
<gene>
    <name evidence="3" type="ORF">EYQ16_01070</name>
</gene>
<evidence type="ECO:0000313" key="4">
    <source>
        <dbReference type="Proteomes" id="UP000589516"/>
    </source>
</evidence>
<organism evidence="3 4">
    <name type="scientific">Marine Group III euryarchaeote</name>
    <dbReference type="NCBI Taxonomy" id="2173149"/>
    <lineage>
        <taxon>Archaea</taxon>
        <taxon>Methanobacteriati</taxon>
        <taxon>Thermoplasmatota</taxon>
        <taxon>Thermoplasmata</taxon>
        <taxon>Candidatus Thermoprofundales</taxon>
    </lineage>
</organism>
<comment type="caution">
    <text evidence="3">The sequence shown here is derived from an EMBL/GenBank/DDBJ whole genome shotgun (WGS) entry which is preliminary data.</text>
</comment>
<protein>
    <recommendedName>
        <fullName evidence="2">PKD domain-containing protein</fullName>
    </recommendedName>
</protein>
<dbReference type="InterPro" id="IPR000601">
    <property type="entry name" value="PKD_dom"/>
</dbReference>
<dbReference type="InterPro" id="IPR035986">
    <property type="entry name" value="PKD_dom_sf"/>
</dbReference>
<dbReference type="Pfam" id="PF18911">
    <property type="entry name" value="PKD_4"/>
    <property type="match status" value="1"/>
</dbReference>
<sequence length="634" mass="67580">MRHDVLVLSLLGLALLVAAGSEAAAPEATILQIDPQEVNKEPSSQINFDGDFYDGDDDPLEFVYWNSSIDDILHSGDQLSDLSFVGQSGEFSQGYHTITLQVKAGGEWSVKNESWLNVTGPPPRNPDASISINPPEAHQGEEINFLGSGTYYDPATSIVAYEWYLDGAYYSDEMTFADSGISVGNHTMELIVEDNEGLRSEPAQEPFQVLPPIPLAHIDSIDPSLAKVGDTIIFSGYCIGASGEEEECDEYRWDIRSGTDGSTLFTLYGKTVMVDNLTEGEDGEAAGYEAWFRIIDTNGTVSSWVFEDFSVGPPNEPPVAAITISPDPLPGSGFVPEYYQFFDITFSSASSSDSDGVIEGWRWWFDGVLIATTADWTTSFDAPRDGTARLQVMDNDGAWSGNNTRSFRTVTNTPPTAIISLSLAEVEVDAPVTLSGSGSDAEGYIAGWEWQLDGGVFATTQNATVSSNITGAHTVMLTVTDDGGLQANASASFTVKEMDTIAEKYFDVSVSPLNAAIGEDIMIDLTGTTGPVAEFEINIDGDITTTQDRTVTISFDAKGTYNLDITVWWSDGTSFDQSRDFYTTTVTVTKSGGGSGGGDAGGDGDDSDGSGGGIPGPGLLAALAGLGLAARRKR</sequence>
<accession>A0A7C7ZCU0</accession>